<evidence type="ECO:0000313" key="2">
    <source>
        <dbReference type="EMBL" id="SET81182.1"/>
    </source>
</evidence>
<dbReference type="OrthoDB" id="7064293at2"/>
<name>A0A1I0HE58_9PSED</name>
<dbReference type="NCBIfam" id="TIGR03749">
    <property type="entry name" value="conj_TIGR03749"/>
    <property type="match status" value="1"/>
</dbReference>
<organism evidence="2 3">
    <name type="scientific">Pseudomonas graminis</name>
    <dbReference type="NCBI Taxonomy" id="158627"/>
    <lineage>
        <taxon>Bacteria</taxon>
        <taxon>Pseudomonadati</taxon>
        <taxon>Pseudomonadota</taxon>
        <taxon>Gammaproteobacteria</taxon>
        <taxon>Pseudomonadales</taxon>
        <taxon>Pseudomonadaceae</taxon>
        <taxon>Pseudomonas</taxon>
    </lineage>
</organism>
<dbReference type="InterPro" id="IPR021844">
    <property type="entry name" value="Integr_conj_element_PFL4704"/>
</dbReference>
<dbReference type="AlphaFoldDB" id="A0A1I0HE58"/>
<evidence type="ECO:0000256" key="1">
    <source>
        <dbReference type="SAM" id="MobiDB-lite"/>
    </source>
</evidence>
<gene>
    <name evidence="2" type="ORF">SAMN05216197_12659</name>
</gene>
<protein>
    <submittedName>
        <fullName evidence="2">Integrating conjugative element protein, PFL_4704 family</fullName>
    </submittedName>
</protein>
<feature type="region of interest" description="Disordered" evidence="1">
    <location>
        <begin position="116"/>
        <end position="159"/>
    </location>
</feature>
<dbReference type="Pfam" id="PF11920">
    <property type="entry name" value="DUF3438"/>
    <property type="match status" value="1"/>
</dbReference>
<dbReference type="RefSeq" id="WP_074891571.1">
    <property type="nucleotide sequence ID" value="NZ_FOHW01000026.1"/>
</dbReference>
<evidence type="ECO:0000313" key="3">
    <source>
        <dbReference type="Proteomes" id="UP000182332"/>
    </source>
</evidence>
<accession>A0A1I0HE58</accession>
<sequence length="297" mass="32116">MRSFIYGLVVAACLTGYANAVEIQQWERVPIALPLTVGQERIVFVDQNVRVGLPRALKGKLRIQSTGGAIYLLANEQIPPTRAQLQNVASGEIMLVDIAATVSPPDQAALEPMKIVASQQPGSHSGRSHVAKNTGANPRDDKPEEQTPSTDTAAPKTDTPIPVVITRYAAQMLYAPLRTVEPVPGVSQVNLNRRLDLTTLLPTHPINASALGAWRMAGYWVTAVKLQNTSEQHLTLDPRELMGDFTAATFQHPYLDAKGHATDTTIVYLVTRGHGLAESLVPANIARIDPKGGSREE</sequence>
<dbReference type="EMBL" id="FOHW01000026">
    <property type="protein sequence ID" value="SET81182.1"/>
    <property type="molecule type" value="Genomic_DNA"/>
</dbReference>
<reference evidence="2 3" key="1">
    <citation type="submission" date="2016-10" db="EMBL/GenBank/DDBJ databases">
        <authorList>
            <person name="de Groot N.N."/>
        </authorList>
    </citation>
    <scope>NUCLEOTIDE SEQUENCE [LARGE SCALE GENOMIC DNA]</scope>
    <source>
        <strain evidence="2 3">DSM 11363</strain>
    </source>
</reference>
<proteinExistence type="predicted"/>
<dbReference type="Proteomes" id="UP000182332">
    <property type="component" value="Unassembled WGS sequence"/>
</dbReference>